<keyword evidence="1" id="KW-1133">Transmembrane helix</keyword>
<evidence type="ECO:0000313" key="2">
    <source>
        <dbReference type="EMBL" id="MBX21626.1"/>
    </source>
</evidence>
<protein>
    <submittedName>
        <fullName evidence="2">Uncharacterized protein</fullName>
    </submittedName>
</protein>
<dbReference type="EMBL" id="GGEC01041142">
    <property type="protein sequence ID" value="MBX21626.1"/>
    <property type="molecule type" value="Transcribed_RNA"/>
</dbReference>
<reference evidence="2" key="1">
    <citation type="submission" date="2018-02" db="EMBL/GenBank/DDBJ databases">
        <title>Rhizophora mucronata_Transcriptome.</title>
        <authorList>
            <person name="Meera S.P."/>
            <person name="Sreeshan A."/>
            <person name="Augustine A."/>
        </authorList>
    </citation>
    <scope>NUCLEOTIDE SEQUENCE</scope>
    <source>
        <tissue evidence="2">Leaf</tissue>
    </source>
</reference>
<dbReference type="AlphaFoldDB" id="A0A2P2LUH5"/>
<evidence type="ECO:0000256" key="1">
    <source>
        <dbReference type="SAM" id="Phobius"/>
    </source>
</evidence>
<keyword evidence="1" id="KW-0472">Membrane</keyword>
<keyword evidence="1" id="KW-0812">Transmembrane</keyword>
<organism evidence="2">
    <name type="scientific">Rhizophora mucronata</name>
    <name type="common">Asiatic mangrove</name>
    <dbReference type="NCBI Taxonomy" id="61149"/>
    <lineage>
        <taxon>Eukaryota</taxon>
        <taxon>Viridiplantae</taxon>
        <taxon>Streptophyta</taxon>
        <taxon>Embryophyta</taxon>
        <taxon>Tracheophyta</taxon>
        <taxon>Spermatophyta</taxon>
        <taxon>Magnoliopsida</taxon>
        <taxon>eudicotyledons</taxon>
        <taxon>Gunneridae</taxon>
        <taxon>Pentapetalae</taxon>
        <taxon>rosids</taxon>
        <taxon>fabids</taxon>
        <taxon>Malpighiales</taxon>
        <taxon>Rhizophoraceae</taxon>
        <taxon>Rhizophora</taxon>
    </lineage>
</organism>
<proteinExistence type="predicted"/>
<sequence>MSVGQFGCFFFLEVGALFYSLIPFVSVLLAALRLFSEVAECAHCFSPTAFYGVPF</sequence>
<feature type="transmembrane region" description="Helical" evidence="1">
    <location>
        <begin position="16"/>
        <end position="35"/>
    </location>
</feature>
<accession>A0A2P2LUH5</accession>
<name>A0A2P2LUH5_RHIMU</name>